<evidence type="ECO:0000256" key="8">
    <source>
        <dbReference type="PIRSR" id="PIRSR001123-2"/>
    </source>
</evidence>
<protein>
    <submittedName>
        <fullName evidence="9">Endoglucanase</fullName>
    </submittedName>
</protein>
<proteinExistence type="inferred from homology"/>
<dbReference type="GO" id="GO:0006508">
    <property type="term" value="P:proteolysis"/>
    <property type="evidence" value="ECO:0007669"/>
    <property type="project" value="UniProtKB-KW"/>
</dbReference>
<dbReference type="Gene3D" id="2.40.30.40">
    <property type="entry name" value="Peptidase M42, domain 2"/>
    <property type="match status" value="1"/>
</dbReference>
<dbReference type="Pfam" id="PF05343">
    <property type="entry name" value="Peptidase_M42"/>
    <property type="match status" value="1"/>
</dbReference>
<reference evidence="9" key="1">
    <citation type="submission" date="2016-01" db="EMBL/GenBank/DDBJ databases">
        <title>Complete genome of Planococcus rifietoensis type strain M8.</title>
        <authorList>
            <person name="See-Too W.S."/>
        </authorList>
    </citation>
    <scope>NUCLEOTIDE SEQUENCE [LARGE SCALE GENOMIC DNA]</scope>
    <source>
        <strain evidence="9">M8</strain>
    </source>
</reference>
<dbReference type="PANTHER" id="PTHR32481:SF7">
    <property type="entry name" value="AMINOPEPTIDASE YHFE-RELATED"/>
    <property type="match status" value="1"/>
</dbReference>
<dbReference type="PIRSF" id="PIRSF001123">
    <property type="entry name" value="PepA_GA"/>
    <property type="match status" value="1"/>
</dbReference>
<keyword evidence="5" id="KW-0378">Hydrolase</keyword>
<dbReference type="PANTHER" id="PTHR32481">
    <property type="entry name" value="AMINOPEPTIDASE"/>
    <property type="match status" value="1"/>
</dbReference>
<evidence type="ECO:0000256" key="7">
    <source>
        <dbReference type="PIRSR" id="PIRSR001123-1"/>
    </source>
</evidence>
<feature type="binding site" evidence="8">
    <location>
        <position position="236"/>
    </location>
    <ligand>
        <name>Zn(2+)</name>
        <dbReference type="ChEBI" id="CHEBI:29105"/>
        <label>1</label>
    </ligand>
</feature>
<evidence type="ECO:0000256" key="1">
    <source>
        <dbReference type="ARBA" id="ARBA00006272"/>
    </source>
</evidence>
<comment type="similarity">
    <text evidence="1 6">Belongs to the peptidase M42 family.</text>
</comment>
<sequence>MYKVLKDLCGLVGPSGFEQDVQRYIKSEVEEKVASCEVDPLGNIIATIPATDASLPSILLAAHSDEIGFIVKKIEANGTLRFEQLGGFDNRTLLAQPVTIKGDDGYIQGVIGTLAVHYVKWDDPKRIASHRELYIDIGAASPEEVAQMGVRVGQPVSYGSELKLIGDAKQNRVVGKALDDRAGCAVLLELIEQFHQQADLVHGDIHFAFTVQEEVGLRGASVLSANLQPDFALAIDTTPTSDTDDVLMTGTRKLGAGPCIKITDKSLISHPLVTGLLEKVANEQAIPYQQEIFMGIGTDAGAIHMTHKGVSSGVVSIPSRYTHTPIEIVDLKDLDHTVDLVKHFILSSNELNGKSFLDT</sequence>
<evidence type="ECO:0000256" key="6">
    <source>
        <dbReference type="PIRNR" id="PIRNR001123"/>
    </source>
</evidence>
<dbReference type="Proteomes" id="UP000067683">
    <property type="component" value="Chromosome"/>
</dbReference>
<feature type="binding site" evidence="8">
    <location>
        <position position="214"/>
    </location>
    <ligand>
        <name>Zn(2+)</name>
        <dbReference type="ChEBI" id="CHEBI:29105"/>
        <label>2</label>
    </ligand>
</feature>
<evidence type="ECO:0000256" key="5">
    <source>
        <dbReference type="ARBA" id="ARBA00022801"/>
    </source>
</evidence>
<dbReference type="InterPro" id="IPR051464">
    <property type="entry name" value="Peptidase_M42_aminopept"/>
</dbReference>
<dbReference type="KEGG" id="prt:AUC31_10695"/>
<dbReference type="AlphaFoldDB" id="A0A0U2XRA5"/>
<dbReference type="RefSeq" id="WP_058382338.1">
    <property type="nucleotide sequence ID" value="NZ_CP013659.2"/>
</dbReference>
<dbReference type="Gene3D" id="3.40.630.10">
    <property type="entry name" value="Zn peptidases"/>
    <property type="match status" value="1"/>
</dbReference>
<dbReference type="CDD" id="cd05656">
    <property type="entry name" value="M42_Frv"/>
    <property type="match status" value="1"/>
</dbReference>
<feature type="binding site" evidence="8">
    <location>
        <position position="323"/>
    </location>
    <ligand>
        <name>Zn(2+)</name>
        <dbReference type="ChEBI" id="CHEBI:29105"/>
        <label>2</label>
    </ligand>
</feature>
<feature type="binding site" evidence="8">
    <location>
        <position position="179"/>
    </location>
    <ligand>
        <name>Zn(2+)</name>
        <dbReference type="ChEBI" id="CHEBI:29105"/>
        <label>1</label>
    </ligand>
</feature>
<keyword evidence="2" id="KW-0031">Aminopeptidase</keyword>
<dbReference type="GO" id="GO:0004177">
    <property type="term" value="F:aminopeptidase activity"/>
    <property type="evidence" value="ECO:0007669"/>
    <property type="project" value="UniProtKB-UniRule"/>
</dbReference>
<keyword evidence="3" id="KW-0645">Protease</keyword>
<dbReference type="EMBL" id="CP013659">
    <property type="protein sequence ID" value="ALS75635.1"/>
    <property type="molecule type" value="Genomic_DNA"/>
</dbReference>
<keyword evidence="10" id="KW-1185">Reference proteome</keyword>
<dbReference type="STRING" id="200991.AUC31_10695"/>
<feature type="binding site" evidence="8">
    <location>
        <position position="63"/>
    </location>
    <ligand>
        <name>Zn(2+)</name>
        <dbReference type="ChEBI" id="CHEBI:29105"/>
        <label>1</label>
    </ligand>
</feature>
<name>A0A0U2XRA5_9BACL</name>
<dbReference type="OrthoDB" id="9772053at2"/>
<keyword evidence="4 8" id="KW-0479">Metal-binding</keyword>
<evidence type="ECO:0000256" key="3">
    <source>
        <dbReference type="ARBA" id="ARBA00022670"/>
    </source>
</evidence>
<feature type="active site" description="Proton acceptor" evidence="7">
    <location>
        <position position="213"/>
    </location>
</feature>
<organism evidence="9 10">
    <name type="scientific">Planococcus rifietoensis</name>
    <dbReference type="NCBI Taxonomy" id="200991"/>
    <lineage>
        <taxon>Bacteria</taxon>
        <taxon>Bacillati</taxon>
        <taxon>Bacillota</taxon>
        <taxon>Bacilli</taxon>
        <taxon>Bacillales</taxon>
        <taxon>Caryophanaceae</taxon>
        <taxon>Planococcus</taxon>
    </lineage>
</organism>
<feature type="binding site" evidence="8">
    <location>
        <position position="179"/>
    </location>
    <ligand>
        <name>Zn(2+)</name>
        <dbReference type="ChEBI" id="CHEBI:29105"/>
        <label>2</label>
    </ligand>
</feature>
<dbReference type="SUPFAM" id="SSF53187">
    <property type="entry name" value="Zn-dependent exopeptidases"/>
    <property type="match status" value="1"/>
</dbReference>
<dbReference type="InterPro" id="IPR023367">
    <property type="entry name" value="Peptidase_M42_dom2"/>
</dbReference>
<evidence type="ECO:0000313" key="10">
    <source>
        <dbReference type="Proteomes" id="UP000067683"/>
    </source>
</evidence>
<dbReference type="GO" id="GO:0046872">
    <property type="term" value="F:metal ion binding"/>
    <property type="evidence" value="ECO:0007669"/>
    <property type="project" value="UniProtKB-UniRule"/>
</dbReference>
<evidence type="ECO:0000256" key="4">
    <source>
        <dbReference type="ARBA" id="ARBA00022723"/>
    </source>
</evidence>
<gene>
    <name evidence="9" type="ORF">AUC31_10695</name>
</gene>
<evidence type="ECO:0000256" key="2">
    <source>
        <dbReference type="ARBA" id="ARBA00022438"/>
    </source>
</evidence>
<evidence type="ECO:0000313" key="9">
    <source>
        <dbReference type="EMBL" id="ALS75635.1"/>
    </source>
</evidence>
<dbReference type="SUPFAM" id="SSF101821">
    <property type="entry name" value="Aminopeptidase/glucanase lid domain"/>
    <property type="match status" value="1"/>
</dbReference>
<comment type="cofactor">
    <cofactor evidence="8">
        <name>a divalent metal cation</name>
        <dbReference type="ChEBI" id="CHEBI:60240"/>
    </cofactor>
    <text evidence="8">Binds 2 divalent metal cations per subunit.</text>
</comment>
<dbReference type="InterPro" id="IPR008007">
    <property type="entry name" value="Peptidase_M42"/>
</dbReference>
<accession>A0A0U2XRA5</accession>